<dbReference type="GO" id="GO:0000155">
    <property type="term" value="F:phosphorelay sensor kinase activity"/>
    <property type="evidence" value="ECO:0007669"/>
    <property type="project" value="InterPro"/>
</dbReference>
<keyword evidence="4" id="KW-0418">Kinase</keyword>
<dbReference type="PANTHER" id="PTHR34220:SF7">
    <property type="entry name" value="SENSOR HISTIDINE KINASE YPDA"/>
    <property type="match status" value="1"/>
</dbReference>
<feature type="transmembrane region" description="Helical" evidence="2">
    <location>
        <begin position="6"/>
        <end position="26"/>
    </location>
</feature>
<evidence type="ECO:0000313" key="5">
    <source>
        <dbReference type="EMBL" id="PLR91957.1"/>
    </source>
</evidence>
<dbReference type="EMBL" id="PGVA01000047">
    <property type="protein sequence ID" value="PLR80637.1"/>
    <property type="molecule type" value="Genomic_DNA"/>
</dbReference>
<evidence type="ECO:0000313" key="6">
    <source>
        <dbReference type="Proteomes" id="UP000234951"/>
    </source>
</evidence>
<protein>
    <submittedName>
        <fullName evidence="4">Sensor histidine kinase</fullName>
    </submittedName>
</protein>
<evidence type="ECO:0000313" key="4">
    <source>
        <dbReference type="EMBL" id="PLR80637.1"/>
    </source>
</evidence>
<evidence type="ECO:0000259" key="3">
    <source>
        <dbReference type="Pfam" id="PF06580"/>
    </source>
</evidence>
<dbReference type="EMBL" id="PGVD01000060">
    <property type="protein sequence ID" value="PLR91957.1"/>
    <property type="molecule type" value="Genomic_DNA"/>
</dbReference>
<dbReference type="GO" id="GO:0016020">
    <property type="term" value="C:membrane"/>
    <property type="evidence" value="ECO:0007669"/>
    <property type="project" value="InterPro"/>
</dbReference>
<dbReference type="AlphaFoldDB" id="A0A2N5GI75"/>
<dbReference type="OrthoDB" id="9776552at2"/>
<reference evidence="5 7" key="2">
    <citation type="submission" date="2017-12" db="EMBL/GenBank/DDBJ databases">
        <title>Comparative Functional Genomics of Dry Heat Resistant strains isolated from the Viking Spacecraft.</title>
        <authorList>
            <person name="Seuylemezian A."/>
            <person name="Cooper K."/>
            <person name="Vaishampayan P."/>
        </authorList>
    </citation>
    <scope>NUCLEOTIDE SEQUENCE [LARGE SCALE GENOMIC DNA]</scope>
    <source>
        <strain evidence="5 7">ATCC 29669</strain>
    </source>
</reference>
<keyword evidence="2" id="KW-0472">Membrane</keyword>
<keyword evidence="2" id="KW-1133">Transmembrane helix</keyword>
<feature type="domain" description="Signal transduction histidine kinase internal region" evidence="3">
    <location>
        <begin position="50"/>
        <end position="128"/>
    </location>
</feature>
<name>A0A2N5GI75_9BACI</name>
<keyword evidence="2" id="KW-0812">Transmembrane</keyword>
<evidence type="ECO:0000313" key="7">
    <source>
        <dbReference type="Proteomes" id="UP000235114"/>
    </source>
</evidence>
<reference evidence="4 6" key="1">
    <citation type="submission" date="2017-11" db="EMBL/GenBank/DDBJ databases">
        <title>Comparitive Functional Genomics of Dry Heat Resistant strains isolated from the Viking Spacecraft.</title>
        <authorList>
            <person name="Seuylemezian A."/>
            <person name="Cooper K."/>
            <person name="Vaishampayan P."/>
        </authorList>
    </citation>
    <scope>NUCLEOTIDE SEQUENCE [LARGE SCALE GENOMIC DNA]</scope>
    <source>
        <strain evidence="4 6">M4.6</strain>
    </source>
</reference>
<sequence>MFTVVVFLGVLMPIVSLVILFMMRLIDQELDVLELENVKVRLEKELHESEYKQLNERIQPHFLFNTLNAFLSLSRIGRYQDMTTGMEKFALFLRYRYHDHDVLVPFKTELVHTKNYLSVQQLRFGPRLHVKYDLSPAAFECKIPPYTLQTLVENSFKHGLEKRRGDKVCVIRLARQGNWVVLTVFLWCQLHRSGFMDMSQKVRMEWSHLHI</sequence>
<evidence type="ECO:0000256" key="2">
    <source>
        <dbReference type="SAM" id="Phobius"/>
    </source>
</evidence>
<dbReference type="InterPro" id="IPR010559">
    <property type="entry name" value="Sig_transdc_His_kin_internal"/>
</dbReference>
<feature type="coiled-coil region" evidence="1">
    <location>
        <begin position="25"/>
        <end position="57"/>
    </location>
</feature>
<evidence type="ECO:0000256" key="1">
    <source>
        <dbReference type="SAM" id="Coils"/>
    </source>
</evidence>
<keyword evidence="1" id="KW-0175">Coiled coil</keyword>
<proteinExistence type="predicted"/>
<keyword evidence="4" id="KW-0808">Transferase</keyword>
<comment type="caution">
    <text evidence="4">The sequence shown here is derived from an EMBL/GenBank/DDBJ whole genome shotgun (WGS) entry which is preliminary data.</text>
</comment>
<accession>A0A2N5GI75</accession>
<gene>
    <name evidence="4" type="ORF">CU635_17700</name>
    <name evidence="5" type="ORF">CVD25_18980</name>
</gene>
<dbReference type="InterPro" id="IPR050640">
    <property type="entry name" value="Bact_2-comp_sensor_kinase"/>
</dbReference>
<dbReference type="Proteomes" id="UP000235114">
    <property type="component" value="Unassembled WGS sequence"/>
</dbReference>
<keyword evidence="7" id="KW-1185">Reference proteome</keyword>
<dbReference type="Proteomes" id="UP000234951">
    <property type="component" value="Unassembled WGS sequence"/>
</dbReference>
<organism evidence="4 6">
    <name type="scientific">Bacillus canaveralius</name>
    <dbReference type="NCBI Taxonomy" id="1403243"/>
    <lineage>
        <taxon>Bacteria</taxon>
        <taxon>Bacillati</taxon>
        <taxon>Bacillota</taxon>
        <taxon>Bacilli</taxon>
        <taxon>Bacillales</taxon>
        <taxon>Bacillaceae</taxon>
        <taxon>Bacillus</taxon>
    </lineage>
</organism>
<dbReference type="Pfam" id="PF06580">
    <property type="entry name" value="His_kinase"/>
    <property type="match status" value="1"/>
</dbReference>
<dbReference type="PANTHER" id="PTHR34220">
    <property type="entry name" value="SENSOR HISTIDINE KINASE YPDA"/>
    <property type="match status" value="1"/>
</dbReference>